<evidence type="ECO:0000256" key="1">
    <source>
        <dbReference type="ARBA" id="ARBA00022741"/>
    </source>
</evidence>
<evidence type="ECO:0000313" key="3">
    <source>
        <dbReference type="EMBL" id="MEQ2428276.1"/>
    </source>
</evidence>
<dbReference type="EMBL" id="JBBMFM010000165">
    <property type="protein sequence ID" value="MEQ2428276.1"/>
    <property type="molecule type" value="Genomic_DNA"/>
</dbReference>
<dbReference type="SUPFAM" id="SSF52540">
    <property type="entry name" value="P-loop containing nucleoside triphosphate hydrolases"/>
    <property type="match status" value="1"/>
</dbReference>
<dbReference type="EC" id="2.7.10.2" evidence="3"/>
<dbReference type="InterPro" id="IPR033756">
    <property type="entry name" value="YlxH/NBP35"/>
</dbReference>
<reference evidence="3 4" key="1">
    <citation type="submission" date="2024-03" db="EMBL/GenBank/DDBJ databases">
        <title>Human intestinal bacterial collection.</title>
        <authorList>
            <person name="Pauvert C."/>
            <person name="Hitch T.C.A."/>
            <person name="Clavel T."/>
        </authorList>
    </citation>
    <scope>NUCLEOTIDE SEQUENCE [LARGE SCALE GENOMIC DNA]</scope>
    <source>
        <strain evidence="3 4">CLA-SR-H021</strain>
    </source>
</reference>
<dbReference type="GO" id="GO:0004715">
    <property type="term" value="F:non-membrane spanning protein tyrosine kinase activity"/>
    <property type="evidence" value="ECO:0007669"/>
    <property type="project" value="UniProtKB-EC"/>
</dbReference>
<dbReference type="Proteomes" id="UP001454086">
    <property type="component" value="Unassembled WGS sequence"/>
</dbReference>
<proteinExistence type="predicted"/>
<name>A0ABV1DD23_9FIRM</name>
<keyword evidence="4" id="KW-1185">Reference proteome</keyword>
<dbReference type="InterPro" id="IPR005702">
    <property type="entry name" value="Wzc-like_C"/>
</dbReference>
<dbReference type="Gene3D" id="3.40.50.300">
    <property type="entry name" value="P-loop containing nucleotide triphosphate hydrolases"/>
    <property type="match status" value="1"/>
</dbReference>
<dbReference type="InterPro" id="IPR050445">
    <property type="entry name" value="Bact_polysacc_biosynth/exp"/>
</dbReference>
<dbReference type="RefSeq" id="WP_008721533.1">
    <property type="nucleotide sequence ID" value="NZ_JBBMFM010000165.1"/>
</dbReference>
<keyword evidence="2" id="KW-0067">ATP-binding</keyword>
<accession>A0ABV1DD23</accession>
<protein>
    <submittedName>
        <fullName evidence="3">CpsD/CapB family tyrosine-protein kinase</fullName>
        <ecNumber evidence="3">2.7.10.2</ecNumber>
    </submittedName>
</protein>
<comment type="caution">
    <text evidence="3">The sequence shown here is derived from an EMBL/GenBank/DDBJ whole genome shotgun (WGS) entry which is preliminary data.</text>
</comment>
<gene>
    <name evidence="3" type="ORF">WMQ36_25290</name>
</gene>
<evidence type="ECO:0000256" key="2">
    <source>
        <dbReference type="ARBA" id="ARBA00022840"/>
    </source>
</evidence>
<dbReference type="InterPro" id="IPR027417">
    <property type="entry name" value="P-loop_NTPase"/>
</dbReference>
<dbReference type="CDD" id="cd05387">
    <property type="entry name" value="BY-kinase"/>
    <property type="match status" value="1"/>
</dbReference>
<keyword evidence="1" id="KW-0547">Nucleotide-binding</keyword>
<dbReference type="Pfam" id="PF10609">
    <property type="entry name" value="ParA"/>
    <property type="match status" value="1"/>
</dbReference>
<organism evidence="3 4">
    <name type="scientific">Enterocloster hominis</name>
    <name type="common">ex Hitch et al. 2024</name>
    <dbReference type="NCBI Taxonomy" id="1917870"/>
    <lineage>
        <taxon>Bacteria</taxon>
        <taxon>Bacillati</taxon>
        <taxon>Bacillota</taxon>
        <taxon>Clostridia</taxon>
        <taxon>Lachnospirales</taxon>
        <taxon>Lachnospiraceae</taxon>
        <taxon>Enterocloster</taxon>
    </lineage>
</organism>
<keyword evidence="3" id="KW-0808">Transferase</keyword>
<keyword evidence="3" id="KW-0418">Kinase</keyword>
<sequence length="222" mass="24805">MSYGRMSAVFHYLTEKESQKVIAVTSSVPGEGKSTVAYNLALQLTELGYKVLLLDSDFKKGVLYQLARKHKPKDGDERADPRAGPHLRQQVERMYNGIYTIQGFAQEDIFQADNQVFPAIRAMTDTYNYILIDTPPVGILSDVQQMRGLMDGVLLVVRQDWVLRSAVEESLDFLRKSGIAVTGGVLNCKMGIIQNALKYGVGRKAYSYGRGFRGKHCEFLVG</sequence>
<evidence type="ECO:0000313" key="4">
    <source>
        <dbReference type="Proteomes" id="UP001454086"/>
    </source>
</evidence>
<dbReference type="PANTHER" id="PTHR32309">
    <property type="entry name" value="TYROSINE-PROTEIN KINASE"/>
    <property type="match status" value="1"/>
</dbReference>
<dbReference type="PANTHER" id="PTHR32309:SF13">
    <property type="entry name" value="FERRIC ENTEROBACTIN TRANSPORT PROTEIN FEPE"/>
    <property type="match status" value="1"/>
</dbReference>